<accession>A0A846TEU2</accession>
<organism evidence="1 2">
    <name type="scientific">Mesobacillus selenatarsenatis</name>
    <dbReference type="NCBI Taxonomy" id="388741"/>
    <lineage>
        <taxon>Bacteria</taxon>
        <taxon>Bacillati</taxon>
        <taxon>Bacillota</taxon>
        <taxon>Bacilli</taxon>
        <taxon>Bacillales</taxon>
        <taxon>Bacillaceae</taxon>
        <taxon>Mesobacillus</taxon>
    </lineage>
</organism>
<name>A0A846TEU2_9BACI</name>
<gene>
    <name evidence="1" type="ORF">GWK17_19340</name>
</gene>
<dbReference type="Proteomes" id="UP000587942">
    <property type="component" value="Unassembled WGS sequence"/>
</dbReference>
<comment type="caution">
    <text evidence="1">The sequence shown here is derived from an EMBL/GenBank/DDBJ whole genome shotgun (WGS) entry which is preliminary data.</text>
</comment>
<proteinExistence type="predicted"/>
<evidence type="ECO:0000313" key="2">
    <source>
        <dbReference type="Proteomes" id="UP000587942"/>
    </source>
</evidence>
<dbReference type="EMBL" id="JAAVUM010000018">
    <property type="protein sequence ID" value="NKE07608.1"/>
    <property type="molecule type" value="Genomic_DNA"/>
</dbReference>
<evidence type="ECO:0000313" key="1">
    <source>
        <dbReference type="EMBL" id="NKE07608.1"/>
    </source>
</evidence>
<protein>
    <submittedName>
        <fullName evidence="1">Uncharacterized protein</fullName>
    </submittedName>
</protein>
<sequence>MDKISLSIEELIYCFYSEGYFEQGNALKQVYFGELDDEKMDLLLQISTRSLLSKDLLIYKNHKFILVEELAEVISLLNYSDQSIKASRHGEEGGEESVSFHFNGKTVLQHSLLYDEQVHVFEIVSAEIAGEIISGFYRLSNQSGGSGFELSQAEFEQMLDSLEDNQKLFGLPVMDGEKQHFYQTLKTTNGQLNTLLFMEFTEQKEPVAKNVVLFTNDRKNNWIIEKNEDAFYVNQCDSSKVDLIIKENVIESLEKVPYGK</sequence>
<dbReference type="AlphaFoldDB" id="A0A846TEU2"/>
<reference evidence="1 2" key="1">
    <citation type="submission" date="2020-03" db="EMBL/GenBank/DDBJ databases">
        <authorList>
            <person name="Sun Q."/>
        </authorList>
    </citation>
    <scope>NUCLEOTIDE SEQUENCE [LARGE SCALE GENOMIC DNA]</scope>
    <source>
        <strain evidence="1 2">KACC 21451</strain>
    </source>
</reference>
<dbReference type="RefSeq" id="WP_167834000.1">
    <property type="nucleotide sequence ID" value="NZ_JAAVUM010000018.1"/>
</dbReference>